<dbReference type="PRINTS" id="PR00038">
    <property type="entry name" value="HTHLUXR"/>
</dbReference>
<accession>A0A4R7FGN3</accession>
<dbReference type="SMART" id="SM00421">
    <property type="entry name" value="HTH_LUXR"/>
    <property type="match status" value="1"/>
</dbReference>
<dbReference type="InterPro" id="IPR036388">
    <property type="entry name" value="WH-like_DNA-bd_sf"/>
</dbReference>
<dbReference type="InterPro" id="IPR011006">
    <property type="entry name" value="CheY-like_superfamily"/>
</dbReference>
<keyword evidence="1" id="KW-0805">Transcription regulation</keyword>
<keyword evidence="3" id="KW-0804">Transcription</keyword>
<feature type="domain" description="HTH luxR-type" evidence="4">
    <location>
        <begin position="155"/>
        <end position="220"/>
    </location>
</feature>
<dbReference type="Proteomes" id="UP000295344">
    <property type="component" value="Unassembled WGS sequence"/>
</dbReference>
<dbReference type="Gene3D" id="1.10.10.10">
    <property type="entry name" value="Winged helix-like DNA-binding domain superfamily/Winged helix DNA-binding domain"/>
    <property type="match status" value="1"/>
</dbReference>
<organism evidence="5 6">
    <name type="scientific">Amnibacterium kyonggiense</name>
    <dbReference type="NCBI Taxonomy" id="595671"/>
    <lineage>
        <taxon>Bacteria</taxon>
        <taxon>Bacillati</taxon>
        <taxon>Actinomycetota</taxon>
        <taxon>Actinomycetes</taxon>
        <taxon>Micrococcales</taxon>
        <taxon>Microbacteriaceae</taxon>
        <taxon>Amnibacterium</taxon>
    </lineage>
</organism>
<dbReference type="PROSITE" id="PS50043">
    <property type="entry name" value="HTH_LUXR_2"/>
    <property type="match status" value="1"/>
</dbReference>
<dbReference type="PANTHER" id="PTHR43214:SF24">
    <property type="entry name" value="TRANSCRIPTIONAL REGULATORY PROTEIN NARL-RELATED"/>
    <property type="match status" value="1"/>
</dbReference>
<keyword evidence="2 5" id="KW-0238">DNA-binding</keyword>
<dbReference type="PROSITE" id="PS00622">
    <property type="entry name" value="HTH_LUXR_1"/>
    <property type="match status" value="1"/>
</dbReference>
<dbReference type="CDD" id="cd06170">
    <property type="entry name" value="LuxR_C_like"/>
    <property type="match status" value="1"/>
</dbReference>
<dbReference type="PANTHER" id="PTHR43214">
    <property type="entry name" value="TWO-COMPONENT RESPONSE REGULATOR"/>
    <property type="match status" value="1"/>
</dbReference>
<keyword evidence="6" id="KW-1185">Reference proteome</keyword>
<dbReference type="InterPro" id="IPR000792">
    <property type="entry name" value="Tscrpt_reg_LuxR_C"/>
</dbReference>
<dbReference type="GO" id="GO:0003677">
    <property type="term" value="F:DNA binding"/>
    <property type="evidence" value="ECO:0007669"/>
    <property type="project" value="UniProtKB-KW"/>
</dbReference>
<evidence type="ECO:0000313" key="5">
    <source>
        <dbReference type="EMBL" id="TDS75797.1"/>
    </source>
</evidence>
<name>A0A4R7FGN3_9MICO</name>
<dbReference type="GO" id="GO:0006355">
    <property type="term" value="P:regulation of DNA-templated transcription"/>
    <property type="evidence" value="ECO:0007669"/>
    <property type="project" value="InterPro"/>
</dbReference>
<evidence type="ECO:0000313" key="6">
    <source>
        <dbReference type="Proteomes" id="UP000295344"/>
    </source>
</evidence>
<reference evidence="5 6" key="1">
    <citation type="submission" date="2019-03" db="EMBL/GenBank/DDBJ databases">
        <title>Genomic Encyclopedia of Archaeal and Bacterial Type Strains, Phase II (KMG-II): from individual species to whole genera.</title>
        <authorList>
            <person name="Goeker M."/>
        </authorList>
    </citation>
    <scope>NUCLEOTIDE SEQUENCE [LARGE SCALE GENOMIC DNA]</scope>
    <source>
        <strain evidence="5 6">DSM 24782</strain>
    </source>
</reference>
<dbReference type="Gene3D" id="3.40.50.2300">
    <property type="match status" value="1"/>
</dbReference>
<evidence type="ECO:0000259" key="4">
    <source>
        <dbReference type="PROSITE" id="PS50043"/>
    </source>
</evidence>
<proteinExistence type="predicted"/>
<dbReference type="Pfam" id="PF00196">
    <property type="entry name" value="GerE"/>
    <property type="match status" value="1"/>
</dbReference>
<comment type="caution">
    <text evidence="5">The sequence shown here is derived from an EMBL/GenBank/DDBJ whole genome shotgun (WGS) entry which is preliminary data.</text>
</comment>
<evidence type="ECO:0000256" key="3">
    <source>
        <dbReference type="ARBA" id="ARBA00023163"/>
    </source>
</evidence>
<dbReference type="SUPFAM" id="SSF46894">
    <property type="entry name" value="C-terminal effector domain of the bipartite response regulators"/>
    <property type="match status" value="1"/>
</dbReference>
<dbReference type="AlphaFoldDB" id="A0A4R7FGN3"/>
<gene>
    <name evidence="5" type="ORF">CLV52_2906</name>
</gene>
<evidence type="ECO:0000256" key="2">
    <source>
        <dbReference type="ARBA" id="ARBA00023125"/>
    </source>
</evidence>
<dbReference type="EMBL" id="SOAM01000003">
    <property type="protein sequence ID" value="TDS75797.1"/>
    <property type="molecule type" value="Genomic_DNA"/>
</dbReference>
<evidence type="ECO:0000256" key="1">
    <source>
        <dbReference type="ARBA" id="ARBA00023015"/>
    </source>
</evidence>
<dbReference type="InterPro" id="IPR016032">
    <property type="entry name" value="Sig_transdc_resp-reg_C-effctor"/>
</dbReference>
<dbReference type="SUPFAM" id="SSF52172">
    <property type="entry name" value="CheY-like"/>
    <property type="match status" value="1"/>
</dbReference>
<protein>
    <submittedName>
        <fullName evidence="5">DNA-binding NarL/FixJ family response regulator</fullName>
    </submittedName>
</protein>
<sequence>MSHFTPRGEEREVSADGQARPVRVALRNDYEIVLGGFRRMLERYQHRVEVVEVLEQQRIDQPVDVALYDTFAQHEPEHHVVAEMIANPANASVAVYSWIVEQELIDAALRQGVRGYFAKSMTALELVEAIERVAAGEVVCSPPDGRVRSNAALDWPGRADGLSDRESEVLALITQGKSNAEVAARTHLAPNTIKTHIRSAYRKIGATNRVEAVLWGVQNGFRPDHDAAPH</sequence>
<dbReference type="InterPro" id="IPR039420">
    <property type="entry name" value="WalR-like"/>
</dbReference>